<keyword evidence="4" id="KW-1185">Reference proteome</keyword>
<feature type="domain" description="Prion-inhibition and propagation HeLo" evidence="2">
    <location>
        <begin position="2"/>
        <end position="198"/>
    </location>
</feature>
<dbReference type="RefSeq" id="XP_003029937.1">
    <property type="nucleotide sequence ID" value="XM_003029891.1"/>
</dbReference>
<evidence type="ECO:0000259" key="2">
    <source>
        <dbReference type="Pfam" id="PF14479"/>
    </source>
</evidence>
<dbReference type="InParanoid" id="D8QD26"/>
<dbReference type="OMA" id="KQFRWVV"/>
<evidence type="ECO:0000313" key="4">
    <source>
        <dbReference type="Proteomes" id="UP000007431"/>
    </source>
</evidence>
<dbReference type="HOGENOM" id="CLU_1034980_0_0_1"/>
<dbReference type="VEuPathDB" id="FungiDB:SCHCODRAFT_02509916"/>
<dbReference type="OrthoDB" id="2362444at2759"/>
<organism evidence="4">
    <name type="scientific">Schizophyllum commune (strain H4-8 / FGSC 9210)</name>
    <name type="common">Split gill fungus</name>
    <dbReference type="NCBI Taxonomy" id="578458"/>
    <lineage>
        <taxon>Eukaryota</taxon>
        <taxon>Fungi</taxon>
        <taxon>Dikarya</taxon>
        <taxon>Basidiomycota</taxon>
        <taxon>Agaricomycotina</taxon>
        <taxon>Agaricomycetes</taxon>
        <taxon>Agaricomycetidae</taxon>
        <taxon>Agaricales</taxon>
        <taxon>Schizophyllaceae</taxon>
        <taxon>Schizophyllum</taxon>
    </lineage>
</organism>
<dbReference type="Gene3D" id="1.20.120.1020">
    <property type="entry name" value="Prion-inhibition and propagation, HeLo domain"/>
    <property type="match status" value="1"/>
</dbReference>
<dbReference type="InterPro" id="IPR029498">
    <property type="entry name" value="HeLo_dom"/>
</dbReference>
<feature type="region of interest" description="Disordered" evidence="1">
    <location>
        <begin position="203"/>
        <end position="223"/>
    </location>
</feature>
<protein>
    <recommendedName>
        <fullName evidence="2">Prion-inhibition and propagation HeLo domain-containing protein</fullName>
    </recommendedName>
</protein>
<gene>
    <name evidence="3" type="ORF">SCHCODRAFT_111760</name>
</gene>
<dbReference type="AlphaFoldDB" id="D8QD26"/>
<name>D8QD26_SCHCM</name>
<dbReference type="Proteomes" id="UP000007431">
    <property type="component" value="Unassembled WGS sequence"/>
</dbReference>
<evidence type="ECO:0000313" key="3">
    <source>
        <dbReference type="EMBL" id="EFI95034.1"/>
    </source>
</evidence>
<dbReference type="InterPro" id="IPR038305">
    <property type="entry name" value="HeLo_sf"/>
</dbReference>
<dbReference type="Pfam" id="PF14479">
    <property type="entry name" value="HeLo"/>
    <property type="match status" value="1"/>
</dbReference>
<dbReference type="STRING" id="578458.D8QD26"/>
<proteinExistence type="predicted"/>
<dbReference type="KEGG" id="scm:SCHCO_02509916"/>
<feature type="non-terminal residue" evidence="3">
    <location>
        <position position="269"/>
    </location>
</feature>
<sequence>MSLASLWEACMQVFDVVVTAQRYSWDCEVARVKLDIEHARLAVWGETVGLTDSQRGGCTVASTSAHDARISSQPAPRQHPRLRDPKVANVVRDSLGCMHRLFEKMETLQRRYALRQDTDSSFSASPDVLFPRAWTSIFERRFDSPRDSRMNRRSKENMTTRTRWAVSDKKRFEELLSDIRWFNDSLCKLVTDELVMKNDRLSNTEEDDEVGCQKGPPEDLSSAKERVSMLEDWVSISPDESDSRENLSYWPIPVDENNVRPPKVFIYKH</sequence>
<reference evidence="3 4" key="1">
    <citation type="journal article" date="2010" name="Nat. Biotechnol.">
        <title>Genome sequence of the model mushroom Schizophyllum commune.</title>
        <authorList>
            <person name="Ohm R.A."/>
            <person name="de Jong J.F."/>
            <person name="Lugones L.G."/>
            <person name="Aerts A."/>
            <person name="Kothe E."/>
            <person name="Stajich J.E."/>
            <person name="de Vries R.P."/>
            <person name="Record E."/>
            <person name="Levasseur A."/>
            <person name="Baker S.E."/>
            <person name="Bartholomew K.A."/>
            <person name="Coutinho P.M."/>
            <person name="Erdmann S."/>
            <person name="Fowler T.J."/>
            <person name="Gathman A.C."/>
            <person name="Lombard V."/>
            <person name="Henrissat B."/>
            <person name="Knabe N."/>
            <person name="Kuees U."/>
            <person name="Lilly W.W."/>
            <person name="Lindquist E."/>
            <person name="Lucas S."/>
            <person name="Magnuson J.K."/>
            <person name="Piumi F."/>
            <person name="Raudaskoski M."/>
            <person name="Salamov A."/>
            <person name="Schmutz J."/>
            <person name="Schwarze F.W.M.R."/>
            <person name="vanKuyk P.A."/>
            <person name="Horton J.S."/>
            <person name="Grigoriev I.V."/>
            <person name="Woesten H.A.B."/>
        </authorList>
    </citation>
    <scope>NUCLEOTIDE SEQUENCE [LARGE SCALE GENOMIC DNA]</scope>
    <source>
        <strain evidence="4">H4-8 / FGSC 9210</strain>
    </source>
</reference>
<dbReference type="PANTHER" id="PTHR37542">
    <property type="entry name" value="HELO DOMAIN-CONTAINING PROTEIN-RELATED"/>
    <property type="match status" value="1"/>
</dbReference>
<evidence type="ECO:0000256" key="1">
    <source>
        <dbReference type="SAM" id="MobiDB-lite"/>
    </source>
</evidence>
<dbReference type="EMBL" id="GL377309">
    <property type="protein sequence ID" value="EFI95034.1"/>
    <property type="molecule type" value="Genomic_DNA"/>
</dbReference>
<dbReference type="GeneID" id="9591357"/>
<dbReference type="PANTHER" id="PTHR37542:SF1">
    <property type="entry name" value="PRION-INHIBITION AND PROPAGATION HELO DOMAIN-CONTAINING PROTEIN"/>
    <property type="match status" value="1"/>
</dbReference>
<accession>D8QD26</accession>